<feature type="compositionally biased region" description="Pro residues" evidence="1">
    <location>
        <begin position="325"/>
        <end position="396"/>
    </location>
</feature>
<dbReference type="InterPro" id="IPR016024">
    <property type="entry name" value="ARM-type_fold"/>
</dbReference>
<accession>A0ABM1C0E1</accession>
<feature type="region of interest" description="Disordered" evidence="1">
    <location>
        <begin position="207"/>
        <end position="408"/>
    </location>
</feature>
<feature type="non-terminal residue" evidence="4">
    <location>
        <position position="1"/>
    </location>
</feature>
<dbReference type="PANTHER" id="PTHR46345:SF5">
    <property type="entry name" value="INVERTED FORMIN-2"/>
    <property type="match status" value="1"/>
</dbReference>
<organism evidence="3 4">
    <name type="scientific">Limulus polyphemus</name>
    <name type="common">Atlantic horseshoe crab</name>
    <dbReference type="NCBI Taxonomy" id="6850"/>
    <lineage>
        <taxon>Eukaryota</taxon>
        <taxon>Metazoa</taxon>
        <taxon>Ecdysozoa</taxon>
        <taxon>Arthropoda</taxon>
        <taxon>Chelicerata</taxon>
        <taxon>Merostomata</taxon>
        <taxon>Xiphosura</taxon>
        <taxon>Limulidae</taxon>
        <taxon>Limulus</taxon>
    </lineage>
</organism>
<proteinExistence type="predicted"/>
<dbReference type="RefSeq" id="XP_013792049.1">
    <property type="nucleotide sequence ID" value="XM_013936595.1"/>
</dbReference>
<gene>
    <name evidence="4" type="primary">LOC106475921</name>
</gene>
<dbReference type="InterPro" id="IPR015425">
    <property type="entry name" value="FH2_Formin"/>
</dbReference>
<feature type="compositionally biased region" description="Polar residues" evidence="1">
    <location>
        <begin position="231"/>
        <end position="255"/>
    </location>
</feature>
<feature type="domain" description="FH2" evidence="2">
    <location>
        <begin position="418"/>
        <end position="487"/>
    </location>
</feature>
<keyword evidence="3" id="KW-1185">Reference proteome</keyword>
<dbReference type="PROSITE" id="PS51444">
    <property type="entry name" value="FH2"/>
    <property type="match status" value="1"/>
</dbReference>
<dbReference type="GeneID" id="106475921"/>
<sequence>LGLLDIISSLRKTDEDEVFIQCHVFDKSKFADDEHAESLGLKLTTSHYDLFQSVFDKVYNSPQALVFLMILQNLNRLDPSDPTSDLVWDTLNRVLDKTLSSPKAPMLTLLHDQSFVRKKSRGTQTKISYKKPHFYQTQNNLISAVSGDSRAYTSRTNSARSTGNPNSTSCSSSDSTDEVFTENTDHKYIKKKTHLTSPLLGFLTISKSHKSSSQKQPSVNASSQTEKRQVQETTNTTDSAPFTSVSGINQGMNEPSSRDLSGDTLSQSVMSDSLSSSPPTPSPLLSTTRTTRPPPPPPPPPPIPPSVTTGPPPPPPIPSSGTSSLPPPPPPLPGMSSAPPPPPLPGMSSAPPPPPLPGMSSAPPPPPLPGMSSAPPPPPPLPGMKSAPPPPPPPGILPRVLPSFSKQNVPPYLLPGSSHTFPKPKHKMKTLNWSKIPNGLISHGSSLWSELQEDNTDVKLNFEQMEELFCQKAKQTTEVKSKKESSE</sequence>
<evidence type="ECO:0000313" key="4">
    <source>
        <dbReference type="RefSeq" id="XP_013792049.1"/>
    </source>
</evidence>
<feature type="compositionally biased region" description="Polar residues" evidence="1">
    <location>
        <begin position="262"/>
        <end position="272"/>
    </location>
</feature>
<feature type="compositionally biased region" description="Low complexity" evidence="1">
    <location>
        <begin position="273"/>
        <end position="291"/>
    </location>
</feature>
<evidence type="ECO:0000313" key="3">
    <source>
        <dbReference type="Proteomes" id="UP000694941"/>
    </source>
</evidence>
<name>A0ABM1C0E1_LIMPO</name>
<feature type="non-terminal residue" evidence="4">
    <location>
        <position position="487"/>
    </location>
</feature>
<feature type="compositionally biased region" description="Pro residues" evidence="1">
    <location>
        <begin position="292"/>
        <end position="318"/>
    </location>
</feature>
<evidence type="ECO:0000256" key="1">
    <source>
        <dbReference type="SAM" id="MobiDB-lite"/>
    </source>
</evidence>
<dbReference type="SUPFAM" id="SSF48371">
    <property type="entry name" value="ARM repeat"/>
    <property type="match status" value="1"/>
</dbReference>
<feature type="compositionally biased region" description="Polar residues" evidence="1">
    <location>
        <begin position="153"/>
        <end position="166"/>
    </location>
</feature>
<dbReference type="InterPro" id="IPR042201">
    <property type="entry name" value="FH2_Formin_sf"/>
</dbReference>
<dbReference type="PANTHER" id="PTHR46345">
    <property type="entry name" value="INVERTED FORMIN-2"/>
    <property type="match status" value="1"/>
</dbReference>
<reference evidence="4" key="1">
    <citation type="submission" date="2025-08" db="UniProtKB">
        <authorList>
            <consortium name="RefSeq"/>
        </authorList>
    </citation>
    <scope>IDENTIFICATION</scope>
    <source>
        <tissue evidence="4">Muscle</tissue>
    </source>
</reference>
<protein>
    <submittedName>
        <fullName evidence="4">Inverted formin-2-like</fullName>
    </submittedName>
</protein>
<dbReference type="Proteomes" id="UP000694941">
    <property type="component" value="Unplaced"/>
</dbReference>
<dbReference type="Gene3D" id="1.20.58.2220">
    <property type="entry name" value="Formin, FH2 domain"/>
    <property type="match status" value="1"/>
</dbReference>
<dbReference type="PRINTS" id="PR01217">
    <property type="entry name" value="PRICHEXTENSN"/>
</dbReference>
<evidence type="ECO:0000259" key="2">
    <source>
        <dbReference type="PROSITE" id="PS51444"/>
    </source>
</evidence>
<feature type="region of interest" description="Disordered" evidence="1">
    <location>
        <begin position="153"/>
        <end position="178"/>
    </location>
</feature>